<gene>
    <name evidence="1" type="ORF">CCMA1212_006528</name>
</gene>
<dbReference type="GeneID" id="300578193"/>
<dbReference type="RefSeq" id="XP_073558034.1">
    <property type="nucleotide sequence ID" value="XM_073703743.1"/>
</dbReference>
<name>A0ABY2H0R8_9HYPO</name>
<dbReference type="EMBL" id="PPTA01000008">
    <property type="protein sequence ID" value="TFB01833.1"/>
    <property type="molecule type" value="Genomic_DNA"/>
</dbReference>
<protein>
    <submittedName>
        <fullName evidence="1">Uncharacterized protein</fullName>
    </submittedName>
</protein>
<comment type="caution">
    <text evidence="1">The sequence shown here is derived from an EMBL/GenBank/DDBJ whole genome shotgun (WGS) entry which is preliminary data.</text>
</comment>
<sequence length="101" mass="11607">MSTGLLSFSRHELHSFTSRFQTCGAGTIENDFSTTGVHLLSSGFSRQREYARRRETALIRILDGLRNAVRQSQIAFEEKAVQDGFRVLERRRLLSTDRVYP</sequence>
<dbReference type="Proteomes" id="UP001642720">
    <property type="component" value="Unassembled WGS sequence"/>
</dbReference>
<organism evidence="1 2">
    <name type="scientific">Trichoderma ghanense</name>
    <dbReference type="NCBI Taxonomy" id="65468"/>
    <lineage>
        <taxon>Eukaryota</taxon>
        <taxon>Fungi</taxon>
        <taxon>Dikarya</taxon>
        <taxon>Ascomycota</taxon>
        <taxon>Pezizomycotina</taxon>
        <taxon>Sordariomycetes</taxon>
        <taxon>Hypocreomycetidae</taxon>
        <taxon>Hypocreales</taxon>
        <taxon>Hypocreaceae</taxon>
        <taxon>Trichoderma</taxon>
    </lineage>
</organism>
<evidence type="ECO:0000313" key="1">
    <source>
        <dbReference type="EMBL" id="TFB01833.1"/>
    </source>
</evidence>
<keyword evidence="2" id="KW-1185">Reference proteome</keyword>
<reference evidence="1 2" key="1">
    <citation type="submission" date="2018-01" db="EMBL/GenBank/DDBJ databases">
        <title>Genome characterization of the sugarcane-associated fungus Trichoderma ghanense CCMA-1212 and their application in lignocelulose bioconversion.</title>
        <authorList>
            <person name="Steindorff A.S."/>
            <person name="Mendes T.D."/>
            <person name="Vilela E.S.D."/>
            <person name="Rodrigues D.S."/>
            <person name="Formighieri E.F."/>
            <person name="Melo I.S."/>
            <person name="Favaro L.C.L."/>
        </authorList>
    </citation>
    <scope>NUCLEOTIDE SEQUENCE [LARGE SCALE GENOMIC DNA]</scope>
    <source>
        <strain evidence="1 2">CCMA-1212</strain>
    </source>
</reference>
<evidence type="ECO:0000313" key="2">
    <source>
        <dbReference type="Proteomes" id="UP001642720"/>
    </source>
</evidence>
<accession>A0ABY2H0R8</accession>
<proteinExistence type="predicted"/>